<sequence length="192" mass="21708">MSNDSAIDELLAKEQIRYQMAVYARGIDRRDEELLKQVYHEDSFDDHGYGLQASGHVFATLVRRDGNGFPNEWTQTGHVLGQHLIEVDGDSARSEVYFNSVQISEHEGEQIFLYAAGRYIDEWERRNDGIFRIAKRQVIYDYGRTDTVSTPWPGPDPQVPKMFWGGPTIDGSATAFGTGGPDDPSYRVFPQG</sequence>
<organism evidence="3 4">
    <name type="scientific">Longivirga aurantiaca</name>
    <dbReference type="NCBI Taxonomy" id="1837743"/>
    <lineage>
        <taxon>Bacteria</taxon>
        <taxon>Bacillati</taxon>
        <taxon>Actinomycetota</taxon>
        <taxon>Actinomycetes</taxon>
        <taxon>Sporichthyales</taxon>
        <taxon>Sporichthyaceae</taxon>
        <taxon>Longivirga</taxon>
    </lineage>
</organism>
<proteinExistence type="predicted"/>
<reference evidence="4" key="1">
    <citation type="journal article" date="2019" name="Int. J. Syst. Evol. Microbiol.">
        <title>The Global Catalogue of Microorganisms (GCM) 10K type strain sequencing project: providing services to taxonomists for standard genome sequencing and annotation.</title>
        <authorList>
            <consortium name="The Broad Institute Genomics Platform"/>
            <consortium name="The Broad Institute Genome Sequencing Center for Infectious Disease"/>
            <person name="Wu L."/>
            <person name="Ma J."/>
        </authorList>
    </citation>
    <scope>NUCLEOTIDE SEQUENCE [LARGE SCALE GENOMIC DNA]</scope>
    <source>
        <strain evidence="4">CGMCC 4.7317</strain>
    </source>
</reference>
<dbReference type="EMBL" id="JBHSTI010000009">
    <property type="protein sequence ID" value="MFC6239248.1"/>
    <property type="molecule type" value="Genomic_DNA"/>
</dbReference>
<evidence type="ECO:0000313" key="4">
    <source>
        <dbReference type="Proteomes" id="UP001596138"/>
    </source>
</evidence>
<dbReference type="Gene3D" id="3.10.450.50">
    <property type="match status" value="1"/>
</dbReference>
<dbReference type="InterPro" id="IPR032710">
    <property type="entry name" value="NTF2-like_dom_sf"/>
</dbReference>
<name>A0ABW1T3F0_9ACTN</name>
<dbReference type="CDD" id="cd00531">
    <property type="entry name" value="NTF2_like"/>
    <property type="match status" value="1"/>
</dbReference>
<dbReference type="InterPro" id="IPR037401">
    <property type="entry name" value="SnoaL-like"/>
</dbReference>
<dbReference type="RefSeq" id="WP_386768365.1">
    <property type="nucleotide sequence ID" value="NZ_JBHSTI010000009.1"/>
</dbReference>
<keyword evidence="4" id="KW-1185">Reference proteome</keyword>
<feature type="region of interest" description="Disordered" evidence="1">
    <location>
        <begin position="170"/>
        <end position="192"/>
    </location>
</feature>
<feature type="domain" description="SnoaL-like" evidence="2">
    <location>
        <begin position="9"/>
        <end position="136"/>
    </location>
</feature>
<dbReference type="SUPFAM" id="SSF54427">
    <property type="entry name" value="NTF2-like"/>
    <property type="match status" value="1"/>
</dbReference>
<protein>
    <submittedName>
        <fullName evidence="3">Nuclear transport factor 2 family protein</fullName>
    </submittedName>
</protein>
<evidence type="ECO:0000259" key="2">
    <source>
        <dbReference type="Pfam" id="PF13577"/>
    </source>
</evidence>
<evidence type="ECO:0000313" key="3">
    <source>
        <dbReference type="EMBL" id="MFC6239248.1"/>
    </source>
</evidence>
<gene>
    <name evidence="3" type="ORF">ACFQGU_15320</name>
</gene>
<dbReference type="Proteomes" id="UP001596138">
    <property type="component" value="Unassembled WGS sequence"/>
</dbReference>
<comment type="caution">
    <text evidence="3">The sequence shown here is derived from an EMBL/GenBank/DDBJ whole genome shotgun (WGS) entry which is preliminary data.</text>
</comment>
<dbReference type="Pfam" id="PF13577">
    <property type="entry name" value="SnoaL_4"/>
    <property type="match status" value="1"/>
</dbReference>
<evidence type="ECO:0000256" key="1">
    <source>
        <dbReference type="SAM" id="MobiDB-lite"/>
    </source>
</evidence>
<accession>A0ABW1T3F0</accession>